<evidence type="ECO:0000313" key="2">
    <source>
        <dbReference type="Proteomes" id="UP000886520"/>
    </source>
</evidence>
<dbReference type="EMBL" id="JABFUD020000023">
    <property type="protein sequence ID" value="KAI5061556.1"/>
    <property type="molecule type" value="Genomic_DNA"/>
</dbReference>
<name>A0A9D4Z6J2_ADICA</name>
<dbReference type="AlphaFoldDB" id="A0A9D4Z6J2"/>
<evidence type="ECO:0000313" key="1">
    <source>
        <dbReference type="EMBL" id="KAI5061556.1"/>
    </source>
</evidence>
<keyword evidence="2" id="KW-1185">Reference proteome</keyword>
<organism evidence="1 2">
    <name type="scientific">Adiantum capillus-veneris</name>
    <name type="common">Maidenhair fern</name>
    <dbReference type="NCBI Taxonomy" id="13818"/>
    <lineage>
        <taxon>Eukaryota</taxon>
        <taxon>Viridiplantae</taxon>
        <taxon>Streptophyta</taxon>
        <taxon>Embryophyta</taxon>
        <taxon>Tracheophyta</taxon>
        <taxon>Polypodiopsida</taxon>
        <taxon>Polypodiidae</taxon>
        <taxon>Polypodiales</taxon>
        <taxon>Pteridineae</taxon>
        <taxon>Pteridaceae</taxon>
        <taxon>Vittarioideae</taxon>
        <taxon>Adiantum</taxon>
    </lineage>
</organism>
<sequence length="234" mass="25678">MLDDVGELLRGDPIWIWLQAGSSQVCLPHDGFGFDMHSGMVTFDDEGYESDKETSSCSDGGESFDDELRSFILSEFKDKEAIHQSLKALEVKAGFKESDSETASTCDLSLGGNDTEVMHDKANGLTVSENMYNSVYEDALDLNSQEEGAQGLVSHEVYVRPVAGKSENASAEEVVEEVMSLCDEENVCEEVVQVEGLFHGAVMISVFLIASCMKQVMVYPSFLPLILACRRCNL</sequence>
<comment type="caution">
    <text evidence="1">The sequence shown here is derived from an EMBL/GenBank/DDBJ whole genome shotgun (WGS) entry which is preliminary data.</text>
</comment>
<dbReference type="Proteomes" id="UP000886520">
    <property type="component" value="Chromosome 23"/>
</dbReference>
<protein>
    <submittedName>
        <fullName evidence="1">Uncharacterized protein</fullName>
    </submittedName>
</protein>
<accession>A0A9D4Z6J2</accession>
<reference evidence="1" key="1">
    <citation type="submission" date="2021-01" db="EMBL/GenBank/DDBJ databases">
        <title>Adiantum capillus-veneris genome.</title>
        <authorList>
            <person name="Fang Y."/>
            <person name="Liao Q."/>
        </authorList>
    </citation>
    <scope>NUCLEOTIDE SEQUENCE</scope>
    <source>
        <strain evidence="1">H3</strain>
        <tissue evidence="1">Leaf</tissue>
    </source>
</reference>
<proteinExistence type="predicted"/>
<gene>
    <name evidence="1" type="ORF">GOP47_0024061</name>
</gene>